<reference evidence="1 2" key="1">
    <citation type="journal article" date="2018" name="Nat. Ecol. Evol.">
        <title>Shark genomes provide insights into elasmobranch evolution and the origin of vertebrates.</title>
        <authorList>
            <person name="Hara Y"/>
            <person name="Yamaguchi K"/>
            <person name="Onimaru K"/>
            <person name="Kadota M"/>
            <person name="Koyanagi M"/>
            <person name="Keeley SD"/>
            <person name="Tatsumi K"/>
            <person name="Tanaka K"/>
            <person name="Motone F"/>
            <person name="Kageyama Y"/>
            <person name="Nozu R"/>
            <person name="Adachi N"/>
            <person name="Nishimura O"/>
            <person name="Nakagawa R"/>
            <person name="Tanegashima C"/>
            <person name="Kiyatake I"/>
            <person name="Matsumoto R"/>
            <person name="Murakumo K"/>
            <person name="Nishida K"/>
            <person name="Terakita A"/>
            <person name="Kuratani S"/>
            <person name="Sato K"/>
            <person name="Hyodo S Kuraku.S."/>
        </authorList>
    </citation>
    <scope>NUCLEOTIDE SEQUENCE [LARGE SCALE GENOMIC DNA]</scope>
</reference>
<evidence type="ECO:0000313" key="1">
    <source>
        <dbReference type="EMBL" id="GCC47699.1"/>
    </source>
</evidence>
<dbReference type="AlphaFoldDB" id="A0A401TYI5"/>
<dbReference type="EMBL" id="BEZZ01227877">
    <property type="protein sequence ID" value="GCC47699.1"/>
    <property type="molecule type" value="Genomic_DNA"/>
</dbReference>
<organism evidence="1 2">
    <name type="scientific">Chiloscyllium punctatum</name>
    <name type="common">Brownbanded bambooshark</name>
    <name type="synonym">Hemiscyllium punctatum</name>
    <dbReference type="NCBI Taxonomy" id="137246"/>
    <lineage>
        <taxon>Eukaryota</taxon>
        <taxon>Metazoa</taxon>
        <taxon>Chordata</taxon>
        <taxon>Craniata</taxon>
        <taxon>Vertebrata</taxon>
        <taxon>Chondrichthyes</taxon>
        <taxon>Elasmobranchii</taxon>
        <taxon>Galeomorphii</taxon>
        <taxon>Galeoidea</taxon>
        <taxon>Orectolobiformes</taxon>
        <taxon>Hemiscylliidae</taxon>
        <taxon>Chiloscyllium</taxon>
    </lineage>
</organism>
<proteinExistence type="predicted"/>
<protein>
    <submittedName>
        <fullName evidence="1">Uncharacterized protein</fullName>
    </submittedName>
</protein>
<comment type="caution">
    <text evidence="1">The sequence shown here is derived from an EMBL/GenBank/DDBJ whole genome shotgun (WGS) entry which is preliminary data.</text>
</comment>
<sequence length="127" mass="13629">MVLVRGSSSLVYVSLLSTIIIPSRPRELTDPVSELQAVGWGGWWEGGALAIDSETTVKGLPFRAERMPSRVSVVPPGDRTRHPRLWARIPGPVVCSRPSALDRGLPVAKERVGPGPVGVPCVRKCVA</sequence>
<gene>
    <name evidence="1" type="ORF">chiPu_0032111</name>
</gene>
<accession>A0A401TYI5</accession>
<evidence type="ECO:0000313" key="2">
    <source>
        <dbReference type="Proteomes" id="UP000287033"/>
    </source>
</evidence>
<dbReference type="Proteomes" id="UP000287033">
    <property type="component" value="Unassembled WGS sequence"/>
</dbReference>
<keyword evidence="2" id="KW-1185">Reference proteome</keyword>
<name>A0A401TYI5_CHIPU</name>